<feature type="domain" description="O-methyltransferase C-terminal" evidence="4">
    <location>
        <begin position="257"/>
        <end position="408"/>
    </location>
</feature>
<evidence type="ECO:0000313" key="6">
    <source>
        <dbReference type="EMBL" id="KAF9462550.1"/>
    </source>
</evidence>
<dbReference type="Pfam" id="PF08100">
    <property type="entry name" value="Dimerisation"/>
    <property type="match status" value="1"/>
</dbReference>
<keyword evidence="2" id="KW-0808">Transferase</keyword>
<dbReference type="GO" id="GO:0046983">
    <property type="term" value="F:protein dimerization activity"/>
    <property type="evidence" value="ECO:0007669"/>
    <property type="project" value="InterPro"/>
</dbReference>
<keyword evidence="1" id="KW-0489">Methyltransferase</keyword>
<comment type="caution">
    <text evidence="6">The sequence shown here is derived from an EMBL/GenBank/DDBJ whole genome shotgun (WGS) entry which is preliminary data.</text>
</comment>
<dbReference type="PANTHER" id="PTHR43712">
    <property type="entry name" value="PUTATIVE (AFU_ORTHOLOGUE AFUA_4G14580)-RELATED"/>
    <property type="match status" value="1"/>
</dbReference>
<evidence type="ECO:0000256" key="1">
    <source>
        <dbReference type="ARBA" id="ARBA00022603"/>
    </source>
</evidence>
<accession>A0A9P6CHQ6</accession>
<name>A0A9P6CHQ6_9AGAR</name>
<dbReference type="InterPro" id="IPR012967">
    <property type="entry name" value="COMT_dimerisation"/>
</dbReference>
<dbReference type="SUPFAM" id="SSF53335">
    <property type="entry name" value="S-adenosyl-L-methionine-dependent methyltransferases"/>
    <property type="match status" value="1"/>
</dbReference>
<dbReference type="Pfam" id="PF00891">
    <property type="entry name" value="Methyltransf_2"/>
    <property type="match status" value="1"/>
</dbReference>
<dbReference type="PROSITE" id="PS51683">
    <property type="entry name" value="SAM_OMT_II"/>
    <property type="match status" value="1"/>
</dbReference>
<dbReference type="InterPro" id="IPR016461">
    <property type="entry name" value="COMT-like"/>
</dbReference>
<dbReference type="InterPro" id="IPR036390">
    <property type="entry name" value="WH_DNA-bd_sf"/>
</dbReference>
<dbReference type="GO" id="GO:0008171">
    <property type="term" value="F:O-methyltransferase activity"/>
    <property type="evidence" value="ECO:0007669"/>
    <property type="project" value="InterPro"/>
</dbReference>
<feature type="domain" description="O-methyltransferase dimerisation" evidence="5">
    <location>
        <begin position="106"/>
        <end position="179"/>
    </location>
</feature>
<dbReference type="InterPro" id="IPR001077">
    <property type="entry name" value="COMT_C"/>
</dbReference>
<dbReference type="PANTHER" id="PTHR43712:SF2">
    <property type="entry name" value="O-METHYLTRANSFERASE CICE"/>
    <property type="match status" value="1"/>
</dbReference>
<evidence type="ECO:0000313" key="7">
    <source>
        <dbReference type="Proteomes" id="UP000807353"/>
    </source>
</evidence>
<dbReference type="EMBL" id="MU150271">
    <property type="protein sequence ID" value="KAF9462550.1"/>
    <property type="molecule type" value="Genomic_DNA"/>
</dbReference>
<evidence type="ECO:0000259" key="4">
    <source>
        <dbReference type="Pfam" id="PF00891"/>
    </source>
</evidence>
<dbReference type="OrthoDB" id="2410195at2759"/>
<protein>
    <submittedName>
        <fullName evidence="6">O-methyltransferase</fullName>
    </submittedName>
</protein>
<organism evidence="6 7">
    <name type="scientific">Collybia nuda</name>
    <dbReference type="NCBI Taxonomy" id="64659"/>
    <lineage>
        <taxon>Eukaryota</taxon>
        <taxon>Fungi</taxon>
        <taxon>Dikarya</taxon>
        <taxon>Basidiomycota</taxon>
        <taxon>Agaricomycotina</taxon>
        <taxon>Agaricomycetes</taxon>
        <taxon>Agaricomycetidae</taxon>
        <taxon>Agaricales</taxon>
        <taxon>Tricholomatineae</taxon>
        <taxon>Clitocybaceae</taxon>
        <taxon>Collybia</taxon>
    </lineage>
</organism>
<evidence type="ECO:0000259" key="5">
    <source>
        <dbReference type="Pfam" id="PF08100"/>
    </source>
</evidence>
<evidence type="ECO:0000256" key="2">
    <source>
        <dbReference type="ARBA" id="ARBA00022679"/>
    </source>
</evidence>
<dbReference type="InterPro" id="IPR029063">
    <property type="entry name" value="SAM-dependent_MTases_sf"/>
</dbReference>
<dbReference type="Gene3D" id="1.10.10.10">
    <property type="entry name" value="Winged helix-like DNA-binding domain superfamily/Winged helix DNA-binding domain"/>
    <property type="match status" value="1"/>
</dbReference>
<dbReference type="AlphaFoldDB" id="A0A9P6CHQ6"/>
<gene>
    <name evidence="6" type="ORF">BDZ94DRAFT_1309626</name>
</gene>
<dbReference type="Proteomes" id="UP000807353">
    <property type="component" value="Unassembled WGS sequence"/>
</dbReference>
<reference evidence="6" key="1">
    <citation type="submission" date="2020-11" db="EMBL/GenBank/DDBJ databases">
        <authorList>
            <consortium name="DOE Joint Genome Institute"/>
            <person name="Ahrendt S."/>
            <person name="Riley R."/>
            <person name="Andreopoulos W."/>
            <person name="Labutti K."/>
            <person name="Pangilinan J."/>
            <person name="Ruiz-Duenas F.J."/>
            <person name="Barrasa J.M."/>
            <person name="Sanchez-Garcia M."/>
            <person name="Camarero S."/>
            <person name="Miyauchi S."/>
            <person name="Serrano A."/>
            <person name="Linde D."/>
            <person name="Babiker R."/>
            <person name="Drula E."/>
            <person name="Ayuso-Fernandez I."/>
            <person name="Pacheco R."/>
            <person name="Padilla G."/>
            <person name="Ferreira P."/>
            <person name="Barriuso J."/>
            <person name="Kellner H."/>
            <person name="Castanera R."/>
            <person name="Alfaro M."/>
            <person name="Ramirez L."/>
            <person name="Pisabarro A.G."/>
            <person name="Kuo A."/>
            <person name="Tritt A."/>
            <person name="Lipzen A."/>
            <person name="He G."/>
            <person name="Yan M."/>
            <person name="Ng V."/>
            <person name="Cullen D."/>
            <person name="Martin F."/>
            <person name="Rosso M.-N."/>
            <person name="Henrissat B."/>
            <person name="Hibbett D."/>
            <person name="Martinez A.T."/>
            <person name="Grigoriev I.V."/>
        </authorList>
    </citation>
    <scope>NUCLEOTIDE SEQUENCE</scope>
    <source>
        <strain evidence="6">CBS 247.69</strain>
    </source>
</reference>
<dbReference type="InterPro" id="IPR036388">
    <property type="entry name" value="WH-like_DNA-bd_sf"/>
</dbReference>
<dbReference type="Gene3D" id="3.40.50.150">
    <property type="entry name" value="Vaccinia Virus protein VP39"/>
    <property type="match status" value="1"/>
</dbReference>
<proteinExistence type="predicted"/>
<keyword evidence="7" id="KW-1185">Reference proteome</keyword>
<dbReference type="SUPFAM" id="SSF46785">
    <property type="entry name" value="Winged helix' DNA-binding domain"/>
    <property type="match status" value="1"/>
</dbReference>
<evidence type="ECO:0000256" key="3">
    <source>
        <dbReference type="ARBA" id="ARBA00022691"/>
    </source>
</evidence>
<keyword evidence="3" id="KW-0949">S-adenosyl-L-methionine</keyword>
<sequence>MKYPDLFPFSWFKGFRPESNDNLETKSPLRQLADIISSSVDQIDATFKDRGQKYPNLDAPFDPTTPAEATALSPEVIHCSSLIVAACAHLSATVNIPTKLLFDVGGGFHLSAALGVIIEGNVVEILHDHPSGLGVYDISAKNGMEPTRLARLLRLLATHHVFIETSPNVFKNNKLSSMLDTHKSFDTIQSKPEDKYVGTSGISALFAHTCDEVMKGSAFLTETLTDPDIGASGAVEDCPLAVAFKFKKSFWEWLEEPRNEYRMNRFMLAMEGSAKLEPSDAILRGYQWGNLPPQSLVVDVGGSLGHIVREIRNAYPGLKYVVQDRPAVIESARQIWEKAIPSISDGSVVLQVHDFLKPQPILDARIFLCRGVIHDYSYSVAKLILRNLRDAATENTELLIIDTITPYACLDDNQARVGYGIMGTETLPPPTPLLANLGKANAVPYILDSQVLVVLNGEERTIGSFTELLKDSGWKITRVFTISGSSGKQILAAPV</sequence>
<dbReference type="GO" id="GO:0032259">
    <property type="term" value="P:methylation"/>
    <property type="evidence" value="ECO:0007669"/>
    <property type="project" value="UniProtKB-KW"/>
</dbReference>